<accession>A0A1F6FIB8</accession>
<organism evidence="1 2">
    <name type="scientific">Candidatus Kaiserbacteria bacterium RIFOXYB1_FULL_46_14</name>
    <dbReference type="NCBI Taxonomy" id="1798531"/>
    <lineage>
        <taxon>Bacteria</taxon>
        <taxon>Candidatus Kaiseribacteriota</taxon>
    </lineage>
</organism>
<gene>
    <name evidence="1" type="ORF">A2392_02430</name>
</gene>
<sequence>MVVTYTTGSVAKEEVMFWFFVFFQRLTHATYEVDVANCTKDQVVERCESLFKNPRNAVVATSSDGIHHWGIRNLSALCALCERTSIVSVMSISNSEIDKLVPSIG</sequence>
<reference evidence="1 2" key="1">
    <citation type="journal article" date="2016" name="Nat. Commun.">
        <title>Thousands of microbial genomes shed light on interconnected biogeochemical processes in an aquifer system.</title>
        <authorList>
            <person name="Anantharaman K."/>
            <person name="Brown C.T."/>
            <person name="Hug L.A."/>
            <person name="Sharon I."/>
            <person name="Castelle C.J."/>
            <person name="Probst A.J."/>
            <person name="Thomas B.C."/>
            <person name="Singh A."/>
            <person name="Wilkins M.J."/>
            <person name="Karaoz U."/>
            <person name="Brodie E.L."/>
            <person name="Williams K.H."/>
            <person name="Hubbard S.S."/>
            <person name="Banfield J.F."/>
        </authorList>
    </citation>
    <scope>NUCLEOTIDE SEQUENCE [LARGE SCALE GENOMIC DNA]</scope>
</reference>
<protein>
    <submittedName>
        <fullName evidence="1">Uncharacterized protein</fullName>
    </submittedName>
</protein>
<comment type="caution">
    <text evidence="1">The sequence shown here is derived from an EMBL/GenBank/DDBJ whole genome shotgun (WGS) entry which is preliminary data.</text>
</comment>
<evidence type="ECO:0000313" key="2">
    <source>
        <dbReference type="Proteomes" id="UP000177395"/>
    </source>
</evidence>
<dbReference type="EMBL" id="MFMS01000006">
    <property type="protein sequence ID" value="OGG85604.1"/>
    <property type="molecule type" value="Genomic_DNA"/>
</dbReference>
<name>A0A1F6FIB8_9BACT</name>
<dbReference type="AlphaFoldDB" id="A0A1F6FIB8"/>
<proteinExistence type="predicted"/>
<evidence type="ECO:0000313" key="1">
    <source>
        <dbReference type="EMBL" id="OGG85604.1"/>
    </source>
</evidence>
<dbReference type="Proteomes" id="UP000177395">
    <property type="component" value="Unassembled WGS sequence"/>
</dbReference>